<reference evidence="2" key="1">
    <citation type="submission" date="2021-01" db="EMBL/GenBank/DDBJ databases">
        <title>Genome public.</title>
        <authorList>
            <person name="Liu C."/>
            <person name="Sun Q."/>
        </authorList>
    </citation>
    <scope>NUCLEOTIDE SEQUENCE [LARGE SCALE GENOMIC DNA]</scope>
    <source>
        <strain evidence="2">YIM B02567</strain>
    </source>
</reference>
<dbReference type="RefSeq" id="WP_200241566.1">
    <property type="nucleotide sequence ID" value="NZ_JAENHK010000001.1"/>
</dbReference>
<organism evidence="1 2">
    <name type="scientific">Chryseobacterium paridis</name>
    <dbReference type="NCBI Taxonomy" id="2800328"/>
    <lineage>
        <taxon>Bacteria</taxon>
        <taxon>Pseudomonadati</taxon>
        <taxon>Bacteroidota</taxon>
        <taxon>Flavobacteriia</taxon>
        <taxon>Flavobacteriales</taxon>
        <taxon>Weeksellaceae</taxon>
        <taxon>Chryseobacterium group</taxon>
        <taxon>Chryseobacterium</taxon>
    </lineage>
</organism>
<gene>
    <name evidence="1" type="ORF">JHL15_00735</name>
</gene>
<protein>
    <submittedName>
        <fullName evidence="1">Uncharacterized protein</fullName>
    </submittedName>
</protein>
<evidence type="ECO:0000313" key="1">
    <source>
        <dbReference type="EMBL" id="MBK1894274.1"/>
    </source>
</evidence>
<evidence type="ECO:0000313" key="2">
    <source>
        <dbReference type="Proteomes" id="UP000628669"/>
    </source>
</evidence>
<name>A0ABS1FPU5_9FLAO</name>
<accession>A0ABS1FPU5</accession>
<comment type="caution">
    <text evidence="1">The sequence shown here is derived from an EMBL/GenBank/DDBJ whole genome shotgun (WGS) entry which is preliminary data.</text>
</comment>
<dbReference type="EMBL" id="JAENHK010000001">
    <property type="protein sequence ID" value="MBK1894274.1"/>
    <property type="molecule type" value="Genomic_DNA"/>
</dbReference>
<sequence length="230" mass="27579">MKRYQERLKYFRKQCSSDSVKAVIDSKVENKYFIYLIAPGGDDFPAKKELGEALKKYNIIWGGTVMGSDIPLHYTDNLCYHRYMNYFTEKNFGEDFINNIIKQSILEHINENLSSIFEYNDHTYWLYEGTPQPADILINEYFFKNFTYPQSYKYSTQENQSFTEVTLELDEENYTLKLEGLNHHFENQQNEQFIPYFEKKIRNFIKSSKFALSRQNVLRGVKKSFKIYYK</sequence>
<keyword evidence="2" id="KW-1185">Reference proteome</keyword>
<proteinExistence type="predicted"/>
<dbReference type="Proteomes" id="UP000628669">
    <property type="component" value="Unassembled WGS sequence"/>
</dbReference>